<dbReference type="AlphaFoldDB" id="A0A0D3JFS1"/>
<dbReference type="EnsemblProtists" id="EOD22356">
    <property type="protein sequence ID" value="EOD22356"/>
    <property type="gene ID" value="EMIHUDRAFT_116813"/>
</dbReference>
<dbReference type="PaxDb" id="2903-EOD22356"/>
<evidence type="ECO:0000256" key="1">
    <source>
        <dbReference type="ARBA" id="ARBA00004123"/>
    </source>
</evidence>
<dbReference type="GO" id="GO:0005634">
    <property type="term" value="C:nucleus"/>
    <property type="evidence" value="ECO:0007669"/>
    <property type="project" value="UniProtKB-SubCell"/>
</dbReference>
<dbReference type="GO" id="GO:0003677">
    <property type="term" value="F:DNA binding"/>
    <property type="evidence" value="ECO:0007669"/>
    <property type="project" value="UniProtKB-KW"/>
</dbReference>
<dbReference type="GO" id="GO:0003700">
    <property type="term" value="F:DNA-binding transcription factor activity"/>
    <property type="evidence" value="ECO:0007669"/>
    <property type="project" value="InterPro"/>
</dbReference>
<dbReference type="InterPro" id="IPR016177">
    <property type="entry name" value="DNA-bd_dom_sf"/>
</dbReference>
<dbReference type="Proteomes" id="UP000013827">
    <property type="component" value="Unassembled WGS sequence"/>
</dbReference>
<evidence type="ECO:0000313" key="8">
    <source>
        <dbReference type="Proteomes" id="UP000013827"/>
    </source>
</evidence>
<feature type="domain" description="AP2/ERF" evidence="6">
    <location>
        <begin position="344"/>
        <end position="400"/>
    </location>
</feature>
<accession>A0A0D3JFS1</accession>
<protein>
    <recommendedName>
        <fullName evidence="6">AP2/ERF domain-containing protein</fullName>
    </recommendedName>
</protein>
<keyword evidence="8" id="KW-1185">Reference proteome</keyword>
<dbReference type="InterPro" id="IPR036955">
    <property type="entry name" value="AP2/ERF_dom_sf"/>
</dbReference>
<evidence type="ECO:0000256" key="2">
    <source>
        <dbReference type="ARBA" id="ARBA00023015"/>
    </source>
</evidence>
<dbReference type="PROSITE" id="PS51032">
    <property type="entry name" value="AP2_ERF"/>
    <property type="match status" value="3"/>
</dbReference>
<dbReference type="PANTHER" id="PTHR31677:SF196">
    <property type="entry name" value="ETHYLENE-RESPONSIVE TRANSCRIPTION FACTOR ERF109"/>
    <property type="match status" value="1"/>
</dbReference>
<reference evidence="7" key="2">
    <citation type="submission" date="2024-10" db="UniProtKB">
        <authorList>
            <consortium name="EnsemblProtists"/>
        </authorList>
    </citation>
    <scope>IDENTIFICATION</scope>
</reference>
<dbReference type="Gene3D" id="3.30.730.10">
    <property type="entry name" value="AP2/ERF domain"/>
    <property type="match status" value="5"/>
</dbReference>
<comment type="subcellular location">
    <subcellularLocation>
        <location evidence="1">Nucleus</location>
    </subcellularLocation>
</comment>
<dbReference type="InterPro" id="IPR001471">
    <property type="entry name" value="AP2/ERF_dom"/>
</dbReference>
<dbReference type="RefSeq" id="XP_005774785.1">
    <property type="nucleotide sequence ID" value="XM_005774728.1"/>
</dbReference>
<dbReference type="HOGENOM" id="CLU_295694_0_0_1"/>
<evidence type="ECO:0000259" key="6">
    <source>
        <dbReference type="PROSITE" id="PS51032"/>
    </source>
</evidence>
<evidence type="ECO:0000256" key="5">
    <source>
        <dbReference type="ARBA" id="ARBA00023242"/>
    </source>
</evidence>
<keyword evidence="4" id="KW-0804">Transcription</keyword>
<keyword evidence="3" id="KW-0238">DNA-binding</keyword>
<keyword evidence="2" id="KW-0805">Transcription regulation</keyword>
<keyword evidence="5" id="KW-0539">Nucleus</keyword>
<feature type="domain" description="AP2/ERF" evidence="6">
    <location>
        <begin position="478"/>
        <end position="534"/>
    </location>
</feature>
<dbReference type="SUPFAM" id="SSF54171">
    <property type="entry name" value="DNA-binding domain"/>
    <property type="match status" value="5"/>
</dbReference>
<reference evidence="8" key="1">
    <citation type="journal article" date="2013" name="Nature">
        <title>Pan genome of the phytoplankton Emiliania underpins its global distribution.</title>
        <authorList>
            <person name="Read B.A."/>
            <person name="Kegel J."/>
            <person name="Klute M.J."/>
            <person name="Kuo A."/>
            <person name="Lefebvre S.C."/>
            <person name="Maumus F."/>
            <person name="Mayer C."/>
            <person name="Miller J."/>
            <person name="Monier A."/>
            <person name="Salamov A."/>
            <person name="Young J."/>
            <person name="Aguilar M."/>
            <person name="Claverie J.M."/>
            <person name="Frickenhaus S."/>
            <person name="Gonzalez K."/>
            <person name="Herman E.K."/>
            <person name="Lin Y.C."/>
            <person name="Napier J."/>
            <person name="Ogata H."/>
            <person name="Sarno A.F."/>
            <person name="Shmutz J."/>
            <person name="Schroeder D."/>
            <person name="de Vargas C."/>
            <person name="Verret F."/>
            <person name="von Dassow P."/>
            <person name="Valentin K."/>
            <person name="Van de Peer Y."/>
            <person name="Wheeler G."/>
            <person name="Dacks J.B."/>
            <person name="Delwiche C.F."/>
            <person name="Dyhrman S.T."/>
            <person name="Glockner G."/>
            <person name="John U."/>
            <person name="Richards T."/>
            <person name="Worden A.Z."/>
            <person name="Zhang X."/>
            <person name="Grigoriev I.V."/>
            <person name="Allen A.E."/>
            <person name="Bidle K."/>
            <person name="Borodovsky M."/>
            <person name="Bowler C."/>
            <person name="Brownlee C."/>
            <person name="Cock J.M."/>
            <person name="Elias M."/>
            <person name="Gladyshev V.N."/>
            <person name="Groth M."/>
            <person name="Guda C."/>
            <person name="Hadaegh A."/>
            <person name="Iglesias-Rodriguez M.D."/>
            <person name="Jenkins J."/>
            <person name="Jones B.M."/>
            <person name="Lawson T."/>
            <person name="Leese F."/>
            <person name="Lindquist E."/>
            <person name="Lobanov A."/>
            <person name="Lomsadze A."/>
            <person name="Malik S.B."/>
            <person name="Marsh M.E."/>
            <person name="Mackinder L."/>
            <person name="Mock T."/>
            <person name="Mueller-Roeber B."/>
            <person name="Pagarete A."/>
            <person name="Parker M."/>
            <person name="Probert I."/>
            <person name="Quesneville H."/>
            <person name="Raines C."/>
            <person name="Rensing S.A."/>
            <person name="Riano-Pachon D.M."/>
            <person name="Richier S."/>
            <person name="Rokitta S."/>
            <person name="Shiraiwa Y."/>
            <person name="Soanes D.M."/>
            <person name="van der Giezen M."/>
            <person name="Wahlund T.M."/>
            <person name="Williams B."/>
            <person name="Wilson W."/>
            <person name="Wolfe G."/>
            <person name="Wurch L.L."/>
        </authorList>
    </citation>
    <scope>NUCLEOTIDE SEQUENCE</scope>
</reference>
<name>A0A0D3JFS1_EMIH1</name>
<dbReference type="GeneID" id="17267917"/>
<evidence type="ECO:0000256" key="3">
    <source>
        <dbReference type="ARBA" id="ARBA00023125"/>
    </source>
</evidence>
<dbReference type="KEGG" id="ehx:EMIHUDRAFT_116813"/>
<feature type="domain" description="AP2/ERF" evidence="6">
    <location>
        <begin position="412"/>
        <end position="472"/>
    </location>
</feature>
<proteinExistence type="predicted"/>
<evidence type="ECO:0000313" key="7">
    <source>
        <dbReference type="EnsemblProtists" id="EOD22356"/>
    </source>
</evidence>
<dbReference type="PANTHER" id="PTHR31677">
    <property type="entry name" value="AP2 DOMAIN CLASS TRANSCRIPTION FACTOR"/>
    <property type="match status" value="1"/>
</dbReference>
<dbReference type="eggNOG" id="ENOG502SBSD">
    <property type="taxonomic scope" value="Eukaryota"/>
</dbReference>
<evidence type="ECO:0000256" key="4">
    <source>
        <dbReference type="ARBA" id="ARBA00023163"/>
    </source>
</evidence>
<organism evidence="7 8">
    <name type="scientific">Emiliania huxleyi (strain CCMP1516)</name>
    <dbReference type="NCBI Taxonomy" id="280463"/>
    <lineage>
        <taxon>Eukaryota</taxon>
        <taxon>Haptista</taxon>
        <taxon>Haptophyta</taxon>
        <taxon>Prymnesiophyceae</taxon>
        <taxon>Isochrysidales</taxon>
        <taxon>Noelaerhabdaceae</taxon>
        <taxon>Emiliania</taxon>
    </lineage>
</organism>
<dbReference type="SMART" id="SM00380">
    <property type="entry name" value="AP2"/>
    <property type="match status" value="4"/>
</dbReference>
<sequence length="912" mass="93815">MAHSVAAHSVAVSWQTLVQNGQLTRAVDKEDPAFPAVKKLRIKNLQPSATPYTLRLRVPCTCGSCIVPLQIKAGGTRVLFVWNEDNKRCDLHLNQLTMAAAEAPGDQGVPPLATAAAAEPAAAAAAAAAAAQQPADPAAPAIATLDVAAVGGGVFDGGGDGMAAAEAELTEPPVAEAEKVAAAAAAATAEAQPLSACNTSSSSSGSATEPVLCGNTFERDGGVFGCVLPAGHAGPHELLSSKRARKLPQNFWGQPRRPSLGAAATSAAPAACEPVPPPLPAAAAAAAAVGLSSKGSAGYTGVRLVLRGHGGGRLGAATRAEQREEVATEAEGLRLHLSSSSATGYKGVYRQASGRFEAQHSVGKKRMVSLGNFDTAVEAAVAYARAVGEYQPPIVAAEAEGLRLHLSSNSTGYKGVTNQPSGRFEAQYRAGGRTVYIGCFDTAVEAAAAYARAVGEYQPPIVAAEAKGLHFSSISATGYKGVFKHRSSGRFWAQHRAGGRQVGLGTFDTAVEAAAAYARAGSEAAGAAAGNAAEGSAAEAALSPDEIVTAIVCDGCEGDFELPCGVPVPEGDWFCAACRAGGRAADEEAPVAVAEGLRLHLCSNSIGYRGVSRERSRFRAQHQMDGRLVNLGIFDRAVEAAVAYARAVGDYQPPPPPTVAAEAEGLRLHLSSSSVTGYKNVYEHHPARAVGEAPAEAVAEGLRLHLSSSSSAGYKGVFTNSGRFRAQRRLDGRLVSIGIFGTAVQAAVAYARAVGEYQPPTVVAEAEGLRLHLSSSSSTGYKGVTELASGRFRAQRKVDGKDVHIGSFATVVEAAVAYARAVGESRLFELLPDGRTVHKEVPPDNGGMAAVAAALERVGLENYVAAFDAEGYDDVEFLGGLDSAERAGVAKDVGMKQGHLSKFVKHGFEARS</sequence>